<dbReference type="InterPro" id="IPR035983">
    <property type="entry name" value="Hect_E3_ubiquitin_ligase"/>
</dbReference>
<dbReference type="EMBL" id="JASJQH010007482">
    <property type="protein sequence ID" value="KAK9708462.1"/>
    <property type="molecule type" value="Genomic_DNA"/>
</dbReference>
<dbReference type="InterPro" id="IPR044611">
    <property type="entry name" value="E3A/B/C-like"/>
</dbReference>
<organism evidence="8 9">
    <name type="scientific">Basidiobolus ranarum</name>
    <dbReference type="NCBI Taxonomy" id="34480"/>
    <lineage>
        <taxon>Eukaryota</taxon>
        <taxon>Fungi</taxon>
        <taxon>Fungi incertae sedis</taxon>
        <taxon>Zoopagomycota</taxon>
        <taxon>Entomophthoromycotina</taxon>
        <taxon>Basidiobolomycetes</taxon>
        <taxon>Basidiobolales</taxon>
        <taxon>Basidiobolaceae</taxon>
        <taxon>Basidiobolus</taxon>
    </lineage>
</organism>
<keyword evidence="3" id="KW-0808">Transferase</keyword>
<dbReference type="InterPro" id="IPR042556">
    <property type="entry name" value="AZUL_sf"/>
</dbReference>
<dbReference type="InterPro" id="IPR000569">
    <property type="entry name" value="HECT_dom"/>
</dbReference>
<evidence type="ECO:0000256" key="4">
    <source>
        <dbReference type="ARBA" id="ARBA00022786"/>
    </source>
</evidence>
<accession>A0ABR2VWR6</accession>
<comment type="catalytic activity">
    <reaction evidence="1">
        <text>S-ubiquitinyl-[E2 ubiquitin-conjugating enzyme]-L-cysteine + [acceptor protein]-L-lysine = [E2 ubiquitin-conjugating enzyme]-L-cysteine + N(6)-ubiquitinyl-[acceptor protein]-L-lysine.</text>
        <dbReference type="EC" id="2.3.2.26"/>
    </reaction>
</comment>
<dbReference type="PANTHER" id="PTHR45700:SF8">
    <property type="entry name" value="HECT-TYPE E3 UBIQUITIN TRANSFERASE"/>
    <property type="match status" value="1"/>
</dbReference>
<feature type="region of interest" description="Disordered" evidence="6">
    <location>
        <begin position="244"/>
        <end position="266"/>
    </location>
</feature>
<evidence type="ECO:0000256" key="3">
    <source>
        <dbReference type="ARBA" id="ARBA00022679"/>
    </source>
</evidence>
<keyword evidence="4 5" id="KW-0833">Ubl conjugation pathway</keyword>
<dbReference type="PANTHER" id="PTHR45700">
    <property type="entry name" value="UBIQUITIN-PROTEIN LIGASE E3C"/>
    <property type="match status" value="1"/>
</dbReference>
<feature type="region of interest" description="Disordered" evidence="6">
    <location>
        <begin position="19"/>
        <end position="59"/>
    </location>
</feature>
<evidence type="ECO:0000256" key="1">
    <source>
        <dbReference type="ARBA" id="ARBA00000885"/>
    </source>
</evidence>
<evidence type="ECO:0000256" key="5">
    <source>
        <dbReference type="PROSITE-ProRule" id="PRU00104"/>
    </source>
</evidence>
<protein>
    <recommendedName>
        <fullName evidence="2">HECT-type E3 ubiquitin transferase</fullName>
        <ecNumber evidence="2">2.3.2.26</ecNumber>
    </recommendedName>
</protein>
<comment type="caution">
    <text evidence="5">Lacks conserved residue(s) required for the propagation of feature annotation.</text>
</comment>
<feature type="compositionally biased region" description="Low complexity" evidence="6">
    <location>
        <begin position="46"/>
        <end position="59"/>
    </location>
</feature>
<evidence type="ECO:0000313" key="8">
    <source>
        <dbReference type="EMBL" id="KAK9708462.1"/>
    </source>
</evidence>
<evidence type="ECO:0000256" key="2">
    <source>
        <dbReference type="ARBA" id="ARBA00012485"/>
    </source>
</evidence>
<dbReference type="EC" id="2.3.2.26" evidence="2"/>
<dbReference type="Pfam" id="PF00632">
    <property type="entry name" value="HECT"/>
    <property type="match status" value="1"/>
</dbReference>
<dbReference type="PROSITE" id="PS50237">
    <property type="entry name" value="HECT"/>
    <property type="match status" value="1"/>
</dbReference>
<dbReference type="Proteomes" id="UP001479436">
    <property type="component" value="Unassembled WGS sequence"/>
</dbReference>
<dbReference type="Gene3D" id="3.30.2410.10">
    <property type="entry name" value="Hect, E3 ligase catalytic domain"/>
    <property type="match status" value="1"/>
</dbReference>
<reference evidence="8 9" key="1">
    <citation type="submission" date="2023-04" db="EMBL/GenBank/DDBJ databases">
        <title>Genome of Basidiobolus ranarum AG-B5.</title>
        <authorList>
            <person name="Stajich J.E."/>
            <person name="Carter-House D."/>
            <person name="Gryganskyi A."/>
        </authorList>
    </citation>
    <scope>NUCLEOTIDE SEQUENCE [LARGE SCALE GENOMIC DNA]</scope>
    <source>
        <strain evidence="8 9">AG-B5</strain>
    </source>
</reference>
<dbReference type="Gene3D" id="3.90.1750.10">
    <property type="entry name" value="Hect, E3 ligase catalytic domains"/>
    <property type="match status" value="1"/>
</dbReference>
<evidence type="ECO:0000259" key="7">
    <source>
        <dbReference type="PROSITE" id="PS50237"/>
    </source>
</evidence>
<feature type="region of interest" description="Disordered" evidence="6">
    <location>
        <begin position="106"/>
        <end position="131"/>
    </location>
</feature>
<comment type="caution">
    <text evidence="8">The sequence shown here is derived from an EMBL/GenBank/DDBJ whole genome shotgun (WGS) entry which is preliminary data.</text>
</comment>
<dbReference type="Gene3D" id="6.10.130.10">
    <property type="entry name" value="Ubiquitin-protein ligase E3A, N-terminal zinc-binding domain (AZUL)"/>
    <property type="match status" value="1"/>
</dbReference>
<feature type="compositionally biased region" description="Polar residues" evidence="6">
    <location>
        <begin position="248"/>
        <end position="266"/>
    </location>
</feature>
<feature type="compositionally biased region" description="Polar residues" evidence="6">
    <location>
        <begin position="146"/>
        <end position="156"/>
    </location>
</feature>
<feature type="compositionally biased region" description="Polar residues" evidence="6">
    <location>
        <begin position="183"/>
        <end position="223"/>
    </location>
</feature>
<dbReference type="SMART" id="SM00119">
    <property type="entry name" value="HECTc"/>
    <property type="match status" value="1"/>
</dbReference>
<feature type="domain" description="HECT" evidence="7">
    <location>
        <begin position="726"/>
        <end position="1015"/>
    </location>
</feature>
<feature type="non-terminal residue" evidence="8">
    <location>
        <position position="1015"/>
    </location>
</feature>
<evidence type="ECO:0000256" key="6">
    <source>
        <dbReference type="SAM" id="MobiDB-lite"/>
    </source>
</evidence>
<dbReference type="Pfam" id="PF16558">
    <property type="entry name" value="AZUL"/>
    <property type="match status" value="1"/>
</dbReference>
<proteinExistence type="predicted"/>
<name>A0ABR2VWR6_9FUNG</name>
<dbReference type="Gene3D" id="3.30.2160.10">
    <property type="entry name" value="Hect, E3 ligase catalytic domain"/>
    <property type="match status" value="1"/>
</dbReference>
<dbReference type="InterPro" id="IPR032353">
    <property type="entry name" value="AZUL"/>
</dbReference>
<sequence>MSRSDRTEDMQCDIPMEFNEDANSSMNPNFRGHNPHFNPIRERDSAQISSSPSSNGSYSLPRLVQLDSDVFHAYQPRGAHRLNSIDTNYETTSSYSGLTRTSLTNISSGLPVNQRPRDAEPSLSCLSNRDPTLSYQRPDARYYPGATSQSSQQHTPFSLVPGELHNGMNSITNHRQVNHGPYPSSSNPRATESSNQINNGARWSNVHENSPNFNSAAQTSSYWNRPGTFAPRQAPLNEIRVTSDDQLRQQSIHSTMRNSSSHGSNYSVVGPSVDIHHRDHTREAQDVHTSAISTGASRELVNKSNEMGFETLVKRYFWQVMYGCSLQRCTNRYCASNPAFKQRDPNEAAALSLTLAEEGKTYMCPDIANPGNDLSMQELHFNNNVSRKIGRDTFDEFTSTDTQVRLQMGVLRSMVSEGHFSKNYKLLDQALYCTFGNVDNLSSSFSQTNPELRKICPVDLISVKQAYEMVIQQCPKRTRNAILSGTMLLFEKLLAKVELIEEQHLIIFLMVLMNPLLMDPVEHHDIMPKLCDVLLSLPLPFHKRLCDYISAPLPTDSFSFMNLNKDPNVPHPVTCEYFQHYVSVFQQFITMRLLLRTDENITPNRNEAVMKATKCLEIFYVLNEEKCFIPFTEFYNDAINEQIEIKEDFPRYKTKDGFSFCNHPFILNPATKSDILKVESMVQMRHELQNAFFRALLIGVNSPYLVLEIRRSDIIRDALFQLEAKSTEDLKKQLRVQFVGEEGVDEGGVQKEFFQLVVSEMFDRKYGMFTFNEESRSCWFISNPLVDEAQLEEYRLIGRLIGLAIYNSVILDVRFSLGLYKKLMGQKVSITDLKSFDPMLVHGLEQLLEFEGDVVSAFERTFQIENEYLDGRYTYDLKPGGEDIKLTEENKKEFVDLYVDFILNKSIEKQFDAFKEGFDNVCAGSAIQLFRPEEVEQLICGSSDLDFEALERVTQYDGGFSKDSSVIKNFWEIVHRFTEEQKKKLLFLATGTARVPIGGLSKLQFVIAKNGGDSN</sequence>
<keyword evidence="9" id="KW-1185">Reference proteome</keyword>
<feature type="region of interest" description="Disordered" evidence="6">
    <location>
        <begin position="143"/>
        <end position="231"/>
    </location>
</feature>
<dbReference type="SUPFAM" id="SSF56204">
    <property type="entry name" value="Hect, E3 ligase catalytic domain"/>
    <property type="match status" value="1"/>
</dbReference>
<dbReference type="CDD" id="cd00078">
    <property type="entry name" value="HECTc"/>
    <property type="match status" value="1"/>
</dbReference>
<evidence type="ECO:0000313" key="9">
    <source>
        <dbReference type="Proteomes" id="UP001479436"/>
    </source>
</evidence>
<gene>
    <name evidence="8" type="ORF">K7432_009630</name>
</gene>